<reference evidence="1 2" key="1">
    <citation type="submission" date="2020-08" db="EMBL/GenBank/DDBJ databases">
        <title>Genomic Encyclopedia of Type Strains, Phase IV (KMG-IV): sequencing the most valuable type-strain genomes for metagenomic binning, comparative biology and taxonomic classification.</title>
        <authorList>
            <person name="Goeker M."/>
        </authorList>
    </citation>
    <scope>NUCLEOTIDE SEQUENCE [LARGE SCALE GENOMIC DNA]</scope>
    <source>
        <strain evidence="1 2">DSM 102235</strain>
    </source>
</reference>
<dbReference type="EMBL" id="JACIEJ010000001">
    <property type="protein sequence ID" value="MBB3983807.1"/>
    <property type="molecule type" value="Genomic_DNA"/>
</dbReference>
<organism evidence="1 2">
    <name type="scientific">Sagittula marina</name>
    <dbReference type="NCBI Taxonomy" id="943940"/>
    <lineage>
        <taxon>Bacteria</taxon>
        <taxon>Pseudomonadati</taxon>
        <taxon>Pseudomonadota</taxon>
        <taxon>Alphaproteobacteria</taxon>
        <taxon>Rhodobacterales</taxon>
        <taxon>Roseobacteraceae</taxon>
        <taxon>Sagittula</taxon>
    </lineage>
</organism>
<protein>
    <submittedName>
        <fullName evidence="1">Uncharacterized protein</fullName>
    </submittedName>
</protein>
<dbReference type="AlphaFoldDB" id="A0A7W6GQN9"/>
<proteinExistence type="predicted"/>
<evidence type="ECO:0000313" key="1">
    <source>
        <dbReference type="EMBL" id="MBB3983807.1"/>
    </source>
</evidence>
<gene>
    <name evidence="1" type="ORF">GGQ68_000118</name>
</gene>
<comment type="caution">
    <text evidence="1">The sequence shown here is derived from an EMBL/GenBank/DDBJ whole genome shotgun (WGS) entry which is preliminary data.</text>
</comment>
<dbReference type="RefSeq" id="WP_183962427.1">
    <property type="nucleotide sequence ID" value="NZ_BAABBZ010000012.1"/>
</dbReference>
<sequence>MTNSDIAFYGILAAFVAYSAARATGWEFSLSHFFSSKLARALHALVGAKYSVRKVRGKRSTAWDFAN</sequence>
<name>A0A7W6GQN9_9RHOB</name>
<accession>A0A7W6GQN9</accession>
<keyword evidence="2" id="KW-1185">Reference proteome</keyword>
<evidence type="ECO:0000313" key="2">
    <source>
        <dbReference type="Proteomes" id="UP000541426"/>
    </source>
</evidence>
<dbReference type="Proteomes" id="UP000541426">
    <property type="component" value="Unassembled WGS sequence"/>
</dbReference>